<gene>
    <name evidence="2" type="ORF">GCM10011501_05580</name>
</gene>
<keyword evidence="3" id="KW-1185">Reference proteome</keyword>
<reference evidence="3" key="1">
    <citation type="journal article" date="2019" name="Int. J. Syst. Evol. Microbiol.">
        <title>The Global Catalogue of Microorganisms (GCM) 10K type strain sequencing project: providing services to taxonomists for standard genome sequencing and annotation.</title>
        <authorList>
            <consortium name="The Broad Institute Genomics Platform"/>
            <consortium name="The Broad Institute Genome Sequencing Center for Infectious Disease"/>
            <person name="Wu L."/>
            <person name="Ma J."/>
        </authorList>
    </citation>
    <scope>NUCLEOTIDE SEQUENCE [LARGE SCALE GENOMIC DNA]</scope>
    <source>
        <strain evidence="3">CGMCC 1.15922</strain>
    </source>
</reference>
<dbReference type="Gene3D" id="3.90.550.10">
    <property type="entry name" value="Spore Coat Polysaccharide Biosynthesis Protein SpsA, Chain A"/>
    <property type="match status" value="1"/>
</dbReference>
<dbReference type="InterPro" id="IPR029044">
    <property type="entry name" value="Nucleotide-diphossugar_trans"/>
</dbReference>
<feature type="domain" description="Glycosyltransferase 2-like" evidence="1">
    <location>
        <begin position="13"/>
        <end position="130"/>
    </location>
</feature>
<dbReference type="EMBL" id="BNAH01000002">
    <property type="protein sequence ID" value="GHE80543.1"/>
    <property type="molecule type" value="Genomic_DNA"/>
</dbReference>
<evidence type="ECO:0000313" key="2">
    <source>
        <dbReference type="EMBL" id="GHE80543.1"/>
    </source>
</evidence>
<name>A0ABQ3IDN2_9GAMM</name>
<proteinExistence type="predicted"/>
<dbReference type="Proteomes" id="UP000626370">
    <property type="component" value="Unassembled WGS sequence"/>
</dbReference>
<sequence>MADKTLTLAFSCIGERFYSLLDNLSSLSIPHNVNIIVIIQKPQFDTHNLIDNTSVNVIVLDNIGLSKSRNAAIMYAHSDFIWFLDDDVLLTNNDIEAVLAIINAGNADFYRAQIGCIEWHDKTFKQYKSVKKPSKLNLLQISSIEVIANLTFIKNKQLTFNENIGLGTKYQCNEENNFLIDAWEHGARFTFVDKVFVRHTCIFENRVLANNEIFEIRGATASRFKIVGILLLIRWTLRYLITEKKLSYISALYKGYFRGYSSYK</sequence>
<protein>
    <recommendedName>
        <fullName evidence="1">Glycosyltransferase 2-like domain-containing protein</fullName>
    </recommendedName>
</protein>
<dbReference type="RefSeq" id="WP_189376583.1">
    <property type="nucleotide sequence ID" value="NZ_BNAH01000002.1"/>
</dbReference>
<dbReference type="SUPFAM" id="SSF53448">
    <property type="entry name" value="Nucleotide-diphospho-sugar transferases"/>
    <property type="match status" value="1"/>
</dbReference>
<evidence type="ECO:0000313" key="3">
    <source>
        <dbReference type="Proteomes" id="UP000626370"/>
    </source>
</evidence>
<dbReference type="CDD" id="cd00761">
    <property type="entry name" value="Glyco_tranf_GTA_type"/>
    <property type="match status" value="1"/>
</dbReference>
<dbReference type="InterPro" id="IPR001173">
    <property type="entry name" value="Glyco_trans_2-like"/>
</dbReference>
<accession>A0ABQ3IDN2</accession>
<dbReference type="Pfam" id="PF00535">
    <property type="entry name" value="Glycos_transf_2"/>
    <property type="match status" value="1"/>
</dbReference>
<evidence type="ECO:0000259" key="1">
    <source>
        <dbReference type="Pfam" id="PF00535"/>
    </source>
</evidence>
<organism evidence="2 3">
    <name type="scientific">Thalassotalea profundi</name>
    <dbReference type="NCBI Taxonomy" id="2036687"/>
    <lineage>
        <taxon>Bacteria</taxon>
        <taxon>Pseudomonadati</taxon>
        <taxon>Pseudomonadota</taxon>
        <taxon>Gammaproteobacteria</taxon>
        <taxon>Alteromonadales</taxon>
        <taxon>Colwelliaceae</taxon>
        <taxon>Thalassotalea</taxon>
    </lineage>
</organism>
<comment type="caution">
    <text evidence="2">The sequence shown here is derived from an EMBL/GenBank/DDBJ whole genome shotgun (WGS) entry which is preliminary data.</text>
</comment>